<proteinExistence type="predicted"/>
<comment type="caution">
    <text evidence="3">The sequence shown here is derived from an EMBL/GenBank/DDBJ whole genome shotgun (WGS) entry which is preliminary data.</text>
</comment>
<dbReference type="AlphaFoldDB" id="A0A8X6NGQ3"/>
<feature type="compositionally biased region" description="Acidic residues" evidence="1">
    <location>
        <begin position="50"/>
        <end position="68"/>
    </location>
</feature>
<keyword evidence="2" id="KW-0732">Signal</keyword>
<evidence type="ECO:0000313" key="3">
    <source>
        <dbReference type="EMBL" id="GFT14077.1"/>
    </source>
</evidence>
<reference evidence="3" key="1">
    <citation type="submission" date="2020-08" db="EMBL/GenBank/DDBJ databases">
        <title>Multicomponent nature underlies the extraordinary mechanical properties of spider dragline silk.</title>
        <authorList>
            <person name="Kono N."/>
            <person name="Nakamura H."/>
            <person name="Mori M."/>
            <person name="Yoshida Y."/>
            <person name="Ohtoshi R."/>
            <person name="Malay A.D."/>
            <person name="Moran D.A.P."/>
            <person name="Tomita M."/>
            <person name="Numata K."/>
            <person name="Arakawa K."/>
        </authorList>
    </citation>
    <scope>NUCLEOTIDE SEQUENCE</scope>
</reference>
<dbReference type="Proteomes" id="UP000887013">
    <property type="component" value="Unassembled WGS sequence"/>
</dbReference>
<evidence type="ECO:0000256" key="2">
    <source>
        <dbReference type="SAM" id="SignalP"/>
    </source>
</evidence>
<evidence type="ECO:0000313" key="4">
    <source>
        <dbReference type="Proteomes" id="UP000887013"/>
    </source>
</evidence>
<accession>A0A8X6NGQ3</accession>
<feature type="compositionally biased region" description="Basic and acidic residues" evidence="1">
    <location>
        <begin position="69"/>
        <end position="80"/>
    </location>
</feature>
<evidence type="ECO:0000256" key="1">
    <source>
        <dbReference type="SAM" id="MobiDB-lite"/>
    </source>
</evidence>
<gene>
    <name evidence="3" type="ORF">NPIL_704721</name>
</gene>
<organism evidence="3 4">
    <name type="scientific">Nephila pilipes</name>
    <name type="common">Giant wood spider</name>
    <name type="synonym">Nephila maculata</name>
    <dbReference type="NCBI Taxonomy" id="299642"/>
    <lineage>
        <taxon>Eukaryota</taxon>
        <taxon>Metazoa</taxon>
        <taxon>Ecdysozoa</taxon>
        <taxon>Arthropoda</taxon>
        <taxon>Chelicerata</taxon>
        <taxon>Arachnida</taxon>
        <taxon>Araneae</taxon>
        <taxon>Araneomorphae</taxon>
        <taxon>Entelegynae</taxon>
        <taxon>Araneoidea</taxon>
        <taxon>Nephilidae</taxon>
        <taxon>Nephila</taxon>
    </lineage>
</organism>
<feature type="chain" id="PRO_5036466600" evidence="2">
    <location>
        <begin position="28"/>
        <end position="80"/>
    </location>
</feature>
<sequence>MELFILLFASAYILSIGECLTFQRVYGENIIFNMKNSNDFETIRNMPLGDSDDDDDIVLDESNSDEEKDISGREDDKESQ</sequence>
<protein>
    <submittedName>
        <fullName evidence="3">Uncharacterized protein</fullName>
    </submittedName>
</protein>
<feature type="region of interest" description="Disordered" evidence="1">
    <location>
        <begin position="45"/>
        <end position="80"/>
    </location>
</feature>
<name>A0A8X6NGQ3_NEPPI</name>
<keyword evidence="4" id="KW-1185">Reference proteome</keyword>
<dbReference type="EMBL" id="BMAW01058025">
    <property type="protein sequence ID" value="GFT14077.1"/>
    <property type="molecule type" value="Genomic_DNA"/>
</dbReference>
<feature type="signal peptide" evidence="2">
    <location>
        <begin position="1"/>
        <end position="27"/>
    </location>
</feature>